<dbReference type="SUPFAM" id="SSF51905">
    <property type="entry name" value="FAD/NAD(P)-binding domain"/>
    <property type="match status" value="1"/>
</dbReference>
<dbReference type="Pfam" id="PF01266">
    <property type="entry name" value="DAO"/>
    <property type="match status" value="1"/>
</dbReference>
<dbReference type="InterPro" id="IPR006076">
    <property type="entry name" value="FAD-dep_OxRdtase"/>
</dbReference>
<dbReference type="EC" id="1.4.3.19" evidence="3"/>
<sequence length="355" mass="37796">MLLRIGIAGAGVLGRLLAWQLSHAGHAVEVFDPAPGPEPRGDGLGPAGFTAAGMLSPLAELDAAGPEVATLGLRSVPLWAEVAQRLAALDGQGDATRYFRQRGSLMLAHGPDLGAAQRVLARLSTAPAGLPEPRRLTRPALLDLEPALLPGLHAWFLDGEGQVMPQALLPALCALAREVRWHWGRAVASTAPGTITLDDGTAHGFDLVFDVRGLGARPQVATLRGVRGEVIWLHAPGVLLSRPLRLLHARHRVYIVPRPDDRIVIGASEIESEDRSPVSLRSAVELMAAAHSVLPALAEARILHMETNLRPALPDNAPRLDIEPGRVAINGLFRHGWLLAPALIEQALQHTTLSS</sequence>
<dbReference type="RefSeq" id="WP_180692731.1">
    <property type="nucleotide sequence ID" value="NZ_CP035708.1"/>
</dbReference>
<dbReference type="GO" id="GO:0043799">
    <property type="term" value="F:glycine oxidase activity"/>
    <property type="evidence" value="ECO:0007669"/>
    <property type="project" value="UniProtKB-EC"/>
</dbReference>
<evidence type="ECO:0000256" key="1">
    <source>
        <dbReference type="ARBA" id="ARBA00023002"/>
    </source>
</evidence>
<dbReference type="PANTHER" id="PTHR13847:SF289">
    <property type="entry name" value="GLYCINE OXIDASE"/>
    <property type="match status" value="1"/>
</dbReference>
<dbReference type="SUPFAM" id="SSF54373">
    <property type="entry name" value="FAD-linked reductases, C-terminal domain"/>
    <property type="match status" value="1"/>
</dbReference>
<gene>
    <name evidence="3" type="ORF">ABIC99_001962</name>
</gene>
<reference evidence="3 4" key="1">
    <citation type="submission" date="2024-06" db="EMBL/GenBank/DDBJ databases">
        <title>Genomic Encyclopedia of Type Strains, Phase IV (KMG-IV): sequencing the most valuable type-strain genomes for metagenomic binning, comparative biology and taxonomic classification.</title>
        <authorList>
            <person name="Goeker M."/>
        </authorList>
    </citation>
    <scope>NUCLEOTIDE SEQUENCE [LARGE SCALE GENOMIC DNA]</scope>
    <source>
        <strain evidence="3 4">D-501</strain>
    </source>
</reference>
<keyword evidence="1 3" id="KW-0560">Oxidoreductase</keyword>
<dbReference type="InterPro" id="IPR036188">
    <property type="entry name" value="FAD/NAD-bd_sf"/>
</dbReference>
<dbReference type="Gene3D" id="3.50.50.60">
    <property type="entry name" value="FAD/NAD(P)-binding domain"/>
    <property type="match status" value="1"/>
</dbReference>
<name>A0ABV2IMI3_9BURK</name>
<keyword evidence="4" id="KW-1185">Reference proteome</keyword>
<evidence type="ECO:0000313" key="4">
    <source>
        <dbReference type="Proteomes" id="UP001549111"/>
    </source>
</evidence>
<proteinExistence type="predicted"/>
<dbReference type="PANTHER" id="PTHR13847">
    <property type="entry name" value="SARCOSINE DEHYDROGENASE-RELATED"/>
    <property type="match status" value="1"/>
</dbReference>
<protein>
    <submittedName>
        <fullName evidence="3">Glycine oxidase</fullName>
        <ecNumber evidence="3">1.4.3.19</ecNumber>
    </submittedName>
</protein>
<dbReference type="Gene3D" id="3.30.9.10">
    <property type="entry name" value="D-Amino Acid Oxidase, subunit A, domain 2"/>
    <property type="match status" value="1"/>
</dbReference>
<evidence type="ECO:0000313" key="3">
    <source>
        <dbReference type="EMBL" id="MET3604148.1"/>
    </source>
</evidence>
<evidence type="ECO:0000259" key="2">
    <source>
        <dbReference type="Pfam" id="PF01266"/>
    </source>
</evidence>
<comment type="caution">
    <text evidence="3">The sequence shown here is derived from an EMBL/GenBank/DDBJ whole genome shotgun (WGS) entry which is preliminary data.</text>
</comment>
<accession>A0ABV2IMI3</accession>
<organism evidence="3 4">
    <name type="scientific">Sphaerotilus sulfidivorans</name>
    <dbReference type="NCBI Taxonomy" id="639200"/>
    <lineage>
        <taxon>Bacteria</taxon>
        <taxon>Pseudomonadati</taxon>
        <taxon>Pseudomonadota</taxon>
        <taxon>Betaproteobacteria</taxon>
        <taxon>Burkholderiales</taxon>
        <taxon>Sphaerotilaceae</taxon>
        <taxon>Sphaerotilus</taxon>
    </lineage>
</organism>
<feature type="domain" description="FAD dependent oxidoreductase" evidence="2">
    <location>
        <begin position="5"/>
        <end position="342"/>
    </location>
</feature>
<dbReference type="Proteomes" id="UP001549111">
    <property type="component" value="Unassembled WGS sequence"/>
</dbReference>
<dbReference type="EMBL" id="JBEPLS010000006">
    <property type="protein sequence ID" value="MET3604148.1"/>
    <property type="molecule type" value="Genomic_DNA"/>
</dbReference>